<protein>
    <submittedName>
        <fullName evidence="2">Uncharacterized protein</fullName>
    </submittedName>
</protein>
<evidence type="ECO:0000313" key="2">
    <source>
        <dbReference type="EMBL" id="ORZ30112.1"/>
    </source>
</evidence>
<sequence length="573" mass="63365">MSRPSARTDTARPTTSAGLQSTSVASNDLRALVTTHGCHYRLPNTTSDPTQQTAFNQQVLALEQGEKEMIRERLAAILFSVTTTDLRTIAAALRIQSGRGFLLSSKNVDDAKNKLKTKVNDASKSLKEVAKLFKGGSALDRLKHACIMRLANRCRVGNNGDRTNWSLVSAIMERTKQNRAEADRLVAWEHLFSDLRTVYDAVIESDIEPDAVPAFSDVDFCVRYCTCLTISNDHAVSLSFDHQRDDATNGGHIGADFETALLEWRPEEAAANDQARQPRLRLVGDLRVGRAVAIRDFILDDGSAAVSDENVDGHRFSIEEHEAVQPPTQHRRLHTPATPLARRNSFARDPQPSTYTPHMGQSQRHDPRASDDELYFSDEQYTGDNRPGAVRPISGGRPKWRTIDSIDHCPARFPWSGKPSGLESRVGGEWRAACECFISRGPLRLKRVTRRSTWRAEPKTSAAERSGSVRPAVRVAMESCQCQAYEETGGRCHKQTAGGGRAVQTGVLKPLSSGWSQRQANKGKGRAGRHAKHSVNKRDDGVEEDGAEEDTAQAKKVVALRKQGNRRSTRSRT</sequence>
<feature type="region of interest" description="Disordered" evidence="1">
    <location>
        <begin position="510"/>
        <end position="573"/>
    </location>
</feature>
<dbReference type="Proteomes" id="UP000193411">
    <property type="component" value="Unassembled WGS sequence"/>
</dbReference>
<accession>A0A1Y2HAQ5</accession>
<feature type="compositionally biased region" description="Basic residues" evidence="1">
    <location>
        <begin position="563"/>
        <end position="573"/>
    </location>
</feature>
<feature type="compositionally biased region" description="Polar residues" evidence="1">
    <location>
        <begin position="351"/>
        <end position="362"/>
    </location>
</feature>
<keyword evidence="3" id="KW-1185">Reference proteome</keyword>
<feature type="region of interest" description="Disordered" evidence="1">
    <location>
        <begin position="1"/>
        <end position="22"/>
    </location>
</feature>
<comment type="caution">
    <text evidence="2">The sequence shown here is derived from an EMBL/GenBank/DDBJ whole genome shotgun (WGS) entry which is preliminary data.</text>
</comment>
<feature type="region of interest" description="Disordered" evidence="1">
    <location>
        <begin position="324"/>
        <end position="398"/>
    </location>
</feature>
<reference evidence="2 3" key="1">
    <citation type="submission" date="2016-07" db="EMBL/GenBank/DDBJ databases">
        <title>Pervasive Adenine N6-methylation of Active Genes in Fungi.</title>
        <authorList>
            <consortium name="DOE Joint Genome Institute"/>
            <person name="Mondo S.J."/>
            <person name="Dannebaum R.O."/>
            <person name="Kuo R.C."/>
            <person name="Labutti K."/>
            <person name="Haridas S."/>
            <person name="Kuo A."/>
            <person name="Salamov A."/>
            <person name="Ahrendt S.R."/>
            <person name="Lipzen A."/>
            <person name="Sullivan W."/>
            <person name="Andreopoulos W.B."/>
            <person name="Clum A."/>
            <person name="Lindquist E."/>
            <person name="Daum C."/>
            <person name="Ramamoorthy G.K."/>
            <person name="Gryganskyi A."/>
            <person name="Culley D."/>
            <person name="Magnuson J.K."/>
            <person name="James T.Y."/>
            <person name="O'Malley M.A."/>
            <person name="Stajich J.E."/>
            <person name="Spatafora J.W."/>
            <person name="Visel A."/>
            <person name="Grigoriev I.V."/>
        </authorList>
    </citation>
    <scope>NUCLEOTIDE SEQUENCE [LARGE SCALE GENOMIC DNA]</scope>
    <source>
        <strain evidence="2 3">PL171</strain>
    </source>
</reference>
<dbReference type="EMBL" id="MCFL01000102">
    <property type="protein sequence ID" value="ORZ30112.1"/>
    <property type="molecule type" value="Genomic_DNA"/>
</dbReference>
<feature type="compositionally biased region" description="Acidic residues" evidence="1">
    <location>
        <begin position="541"/>
        <end position="551"/>
    </location>
</feature>
<evidence type="ECO:0000313" key="3">
    <source>
        <dbReference type="Proteomes" id="UP000193411"/>
    </source>
</evidence>
<organism evidence="2 3">
    <name type="scientific">Catenaria anguillulae PL171</name>
    <dbReference type="NCBI Taxonomy" id="765915"/>
    <lineage>
        <taxon>Eukaryota</taxon>
        <taxon>Fungi</taxon>
        <taxon>Fungi incertae sedis</taxon>
        <taxon>Blastocladiomycota</taxon>
        <taxon>Blastocladiomycetes</taxon>
        <taxon>Blastocladiales</taxon>
        <taxon>Catenariaceae</taxon>
        <taxon>Catenaria</taxon>
    </lineage>
</organism>
<feature type="region of interest" description="Disordered" evidence="1">
    <location>
        <begin position="451"/>
        <end position="470"/>
    </location>
</feature>
<feature type="compositionally biased region" description="Basic residues" evidence="1">
    <location>
        <begin position="521"/>
        <end position="535"/>
    </location>
</feature>
<dbReference type="AlphaFoldDB" id="A0A1Y2HAQ5"/>
<gene>
    <name evidence="2" type="ORF">BCR44DRAFT_1446200</name>
</gene>
<evidence type="ECO:0000256" key="1">
    <source>
        <dbReference type="SAM" id="MobiDB-lite"/>
    </source>
</evidence>
<proteinExistence type="predicted"/>
<name>A0A1Y2HAQ5_9FUNG</name>